<feature type="domain" description="GGDEF" evidence="2">
    <location>
        <begin position="188"/>
        <end position="317"/>
    </location>
</feature>
<name>A0A7Z0WNG5_9PSEU</name>
<dbReference type="InterPro" id="IPR043128">
    <property type="entry name" value="Rev_trsase/Diguanyl_cyclase"/>
</dbReference>
<dbReference type="InterPro" id="IPR000160">
    <property type="entry name" value="GGDEF_dom"/>
</dbReference>
<dbReference type="InterPro" id="IPR035919">
    <property type="entry name" value="EAL_sf"/>
</dbReference>
<protein>
    <recommendedName>
        <fullName evidence="5">Diguanylate cyclase (GGDEF)-like protein</fullName>
    </recommendedName>
</protein>
<organism evidence="3 4">
    <name type="scientific">Actinophytocola xinjiangensis</name>
    <dbReference type="NCBI Taxonomy" id="485602"/>
    <lineage>
        <taxon>Bacteria</taxon>
        <taxon>Bacillati</taxon>
        <taxon>Actinomycetota</taxon>
        <taxon>Actinomycetes</taxon>
        <taxon>Pseudonocardiales</taxon>
        <taxon>Pseudonocardiaceae</taxon>
    </lineage>
</organism>
<dbReference type="PANTHER" id="PTHR44757">
    <property type="entry name" value="DIGUANYLATE CYCLASE DGCP"/>
    <property type="match status" value="1"/>
</dbReference>
<evidence type="ECO:0000313" key="3">
    <source>
        <dbReference type="EMBL" id="OLF11592.1"/>
    </source>
</evidence>
<evidence type="ECO:0000259" key="2">
    <source>
        <dbReference type="PROSITE" id="PS50887"/>
    </source>
</evidence>
<dbReference type="NCBIfam" id="TIGR00254">
    <property type="entry name" value="GGDEF"/>
    <property type="match status" value="1"/>
</dbReference>
<sequence>MRLTRKWAYLVSMTAYVPLVPTELEIPLREMVDTVFAAVAGEGEEAAAEAVEQVGVRLVELNCVDRKSLRTSVDILAGALLADPDLRGLDRLTERVVRVIGALSGGFAEAIRKRTADQQDSMCRALMEVTRRAVADAQERANSLNEVNTELTLLQRQLGHQLLHDPLTGLPNRQFFTTRLEEMLASPGPVTLYRLELNGFPLVSDGLGRQGGERLLGAAASRILTAAGESAMVARFDGAHFAILREGPADPEVVDRLNHALSEPAYVEESGLATTANAGVVQCPPHGADPTELLHAADLALRHATRRGPGQWVLHQPDDDADDRRLLRLAAIMPGAWETGQVRVGYRLRVRLADLEPVAVDAFVRWPEAERAGQPRHKCIDLAERTGLSQQLDGWLLRSAGERLRTWNEESGRDLPLTVSLSPNQSSAPTLVDTVLGSLAYSGLPRERLRLAMPAAELFHGREQAATNLTALAEAGVSMAVHDFDGAAGDIVYLEELPLHSVGLSAALASRAVGSPRTSLVVKALTGLVALTHLAGLPVWVDDVGAGEVDWWRAIQIDTAGFGSAGDIGLLF</sequence>
<dbReference type="InterPro" id="IPR052155">
    <property type="entry name" value="Biofilm_reg_signaling"/>
</dbReference>
<dbReference type="Pfam" id="PF00990">
    <property type="entry name" value="GGDEF"/>
    <property type="match status" value="1"/>
</dbReference>
<comment type="caution">
    <text evidence="3">The sequence shown here is derived from an EMBL/GenBank/DDBJ whole genome shotgun (WGS) entry which is preliminary data.</text>
</comment>
<evidence type="ECO:0000313" key="4">
    <source>
        <dbReference type="Proteomes" id="UP000185696"/>
    </source>
</evidence>
<dbReference type="CDD" id="cd01948">
    <property type="entry name" value="EAL"/>
    <property type="match status" value="1"/>
</dbReference>
<keyword evidence="4" id="KW-1185">Reference proteome</keyword>
<proteinExistence type="predicted"/>
<dbReference type="InterPro" id="IPR001633">
    <property type="entry name" value="EAL_dom"/>
</dbReference>
<dbReference type="Proteomes" id="UP000185696">
    <property type="component" value="Unassembled WGS sequence"/>
</dbReference>
<gene>
    <name evidence="3" type="ORF">BLA60_11640</name>
</gene>
<dbReference type="SUPFAM" id="SSF55073">
    <property type="entry name" value="Nucleotide cyclase"/>
    <property type="match status" value="1"/>
</dbReference>
<dbReference type="CDD" id="cd01949">
    <property type="entry name" value="GGDEF"/>
    <property type="match status" value="1"/>
</dbReference>
<dbReference type="Gene3D" id="3.30.70.270">
    <property type="match status" value="1"/>
</dbReference>
<evidence type="ECO:0000259" key="1">
    <source>
        <dbReference type="PROSITE" id="PS50883"/>
    </source>
</evidence>
<dbReference type="InterPro" id="IPR029787">
    <property type="entry name" value="Nucleotide_cyclase"/>
</dbReference>
<dbReference type="EMBL" id="MSIF01000004">
    <property type="protein sequence ID" value="OLF11592.1"/>
    <property type="molecule type" value="Genomic_DNA"/>
</dbReference>
<dbReference type="AlphaFoldDB" id="A0A7Z0WNG5"/>
<dbReference type="SUPFAM" id="SSF141868">
    <property type="entry name" value="EAL domain-like"/>
    <property type="match status" value="1"/>
</dbReference>
<accession>A0A7Z0WNG5</accession>
<reference evidence="3 4" key="1">
    <citation type="submission" date="2016-12" db="EMBL/GenBank/DDBJ databases">
        <title>The draft genome sequence of Actinophytocola xinjiangensis.</title>
        <authorList>
            <person name="Wang W."/>
            <person name="Yuan L."/>
        </authorList>
    </citation>
    <scope>NUCLEOTIDE SEQUENCE [LARGE SCALE GENOMIC DNA]</scope>
    <source>
        <strain evidence="3 4">CGMCC 4.4663</strain>
    </source>
</reference>
<dbReference type="SMART" id="SM00267">
    <property type="entry name" value="GGDEF"/>
    <property type="match status" value="1"/>
</dbReference>
<dbReference type="SMART" id="SM00052">
    <property type="entry name" value="EAL"/>
    <property type="match status" value="1"/>
</dbReference>
<evidence type="ECO:0008006" key="5">
    <source>
        <dbReference type="Google" id="ProtNLM"/>
    </source>
</evidence>
<feature type="domain" description="EAL" evidence="1">
    <location>
        <begin position="326"/>
        <end position="572"/>
    </location>
</feature>
<dbReference type="Gene3D" id="3.20.20.450">
    <property type="entry name" value="EAL domain"/>
    <property type="match status" value="1"/>
</dbReference>
<dbReference type="PROSITE" id="PS50887">
    <property type="entry name" value="GGDEF"/>
    <property type="match status" value="1"/>
</dbReference>
<dbReference type="PROSITE" id="PS50883">
    <property type="entry name" value="EAL"/>
    <property type="match status" value="1"/>
</dbReference>
<dbReference type="PANTHER" id="PTHR44757:SF2">
    <property type="entry name" value="BIOFILM ARCHITECTURE MAINTENANCE PROTEIN MBAA"/>
    <property type="match status" value="1"/>
</dbReference>
<dbReference type="Pfam" id="PF00563">
    <property type="entry name" value="EAL"/>
    <property type="match status" value="1"/>
</dbReference>